<accession>A0A1W7A1S8</accession>
<dbReference type="Proteomes" id="UP000194137">
    <property type="component" value="Chromosome"/>
</dbReference>
<dbReference type="STRING" id="1235591.CAK95_15110"/>
<proteinExistence type="predicted"/>
<feature type="signal peptide" evidence="1">
    <location>
        <begin position="1"/>
        <end position="22"/>
    </location>
</feature>
<protein>
    <recommendedName>
        <fullName evidence="4">YHS domain-containing protein</fullName>
    </recommendedName>
</protein>
<organism evidence="2 3">
    <name type="scientific">Pseudorhodoplanes sinuspersici</name>
    <dbReference type="NCBI Taxonomy" id="1235591"/>
    <lineage>
        <taxon>Bacteria</taxon>
        <taxon>Pseudomonadati</taxon>
        <taxon>Pseudomonadota</taxon>
        <taxon>Alphaproteobacteria</taxon>
        <taxon>Hyphomicrobiales</taxon>
        <taxon>Pseudorhodoplanes</taxon>
    </lineage>
</organism>
<keyword evidence="3" id="KW-1185">Reference proteome</keyword>
<evidence type="ECO:0000313" key="3">
    <source>
        <dbReference type="Proteomes" id="UP000194137"/>
    </source>
</evidence>
<feature type="chain" id="PRO_5012054657" description="YHS domain-containing protein" evidence="1">
    <location>
        <begin position="23"/>
        <end position="154"/>
    </location>
</feature>
<dbReference type="KEGG" id="psin:CAK95_15110"/>
<dbReference type="EMBL" id="CP021112">
    <property type="protein sequence ID" value="ARQ02985.1"/>
    <property type="molecule type" value="Genomic_DNA"/>
</dbReference>
<dbReference type="NCBIfam" id="NF041384">
    <property type="entry name" value="YHS_seleno_dom"/>
    <property type="match status" value="1"/>
</dbReference>
<gene>
    <name evidence="2" type="ORF">CAK95_15110</name>
</gene>
<dbReference type="OrthoDB" id="344729at2"/>
<evidence type="ECO:0000256" key="1">
    <source>
        <dbReference type="SAM" id="SignalP"/>
    </source>
</evidence>
<name>A0A1W7A1S8_9HYPH</name>
<keyword evidence="1" id="KW-0732">Signal</keyword>
<dbReference type="AlphaFoldDB" id="A0A1W7A1S8"/>
<reference evidence="2 3" key="1">
    <citation type="submission" date="2017-05" db="EMBL/GenBank/DDBJ databases">
        <title>Full genome sequence of Pseudorhodoplanes sinuspersici.</title>
        <authorList>
            <person name="Dastgheib S.M.M."/>
            <person name="Shavandi M."/>
            <person name="Tirandaz H."/>
        </authorList>
    </citation>
    <scope>NUCLEOTIDE SEQUENCE [LARGE SCALE GENOMIC DNA]</scope>
    <source>
        <strain evidence="2 3">RIPI110</strain>
    </source>
</reference>
<sequence length="154" mass="16627">MTGLGACAVLAAGLWQAGHALAATTELIVVDRNSGLAIYGFDPVAYFTDSKAKTGNEDLEFNYAGAAWRFSNEGNRTAFEKDPDVYMPQFGGYDPVAVSEGVARPGHPEFFAIHKQRLFLFYSAEARQAFEADPDGKAMRADANWPAVSKTLGP</sequence>
<evidence type="ECO:0008006" key="4">
    <source>
        <dbReference type="Google" id="ProtNLM"/>
    </source>
</evidence>
<evidence type="ECO:0000313" key="2">
    <source>
        <dbReference type="EMBL" id="ARQ02985.1"/>
    </source>
</evidence>